<feature type="compositionally biased region" description="Low complexity" evidence="1">
    <location>
        <begin position="63"/>
        <end position="76"/>
    </location>
</feature>
<evidence type="ECO:0000313" key="2">
    <source>
        <dbReference type="EMBL" id="OIW30186.1"/>
    </source>
</evidence>
<feature type="compositionally biased region" description="Polar residues" evidence="1">
    <location>
        <begin position="181"/>
        <end position="192"/>
    </location>
</feature>
<protein>
    <recommendedName>
        <fullName evidence="4">CCHC-type domain-containing protein</fullName>
    </recommendedName>
</protein>
<sequence length="282" mass="30206">MDWGNKGQPSSVVDRHRWLARLTMVSFGRVLEDTGGSTSAKDKIVRLERGSSYTSPMPHDNGSAVAATSRSSRSPPRASPRSPPRASPRTGDKPKKKSAPLSNVVNVIAHGLDIQEEGWRESLLEVPAMVGMEASPTVSGDPGISHIIASSSSPMTGRHGGSPRTPRRTTLARRNEPMSASGLSRSPPSTRTGKMAASFGVWKLLEGFHLHQPEHLPGVRPAGDDISGGSVAECYKCGEAGHIAATAPRTVADPVTGRKEESFVRYERDSGEVTAMVDWRRL</sequence>
<organism evidence="2 3">
    <name type="scientific">Coniochaeta ligniaria NRRL 30616</name>
    <dbReference type="NCBI Taxonomy" id="1408157"/>
    <lineage>
        <taxon>Eukaryota</taxon>
        <taxon>Fungi</taxon>
        <taxon>Dikarya</taxon>
        <taxon>Ascomycota</taxon>
        <taxon>Pezizomycotina</taxon>
        <taxon>Sordariomycetes</taxon>
        <taxon>Sordariomycetidae</taxon>
        <taxon>Coniochaetales</taxon>
        <taxon>Coniochaetaceae</taxon>
        <taxon>Coniochaeta</taxon>
    </lineage>
</organism>
<feature type="region of interest" description="Disordered" evidence="1">
    <location>
        <begin position="149"/>
        <end position="192"/>
    </location>
</feature>
<feature type="region of interest" description="Disordered" evidence="1">
    <location>
        <begin position="48"/>
        <end position="102"/>
    </location>
</feature>
<keyword evidence="3" id="KW-1185">Reference proteome</keyword>
<dbReference type="AlphaFoldDB" id="A0A1J7JQZ7"/>
<dbReference type="EMBL" id="KV875097">
    <property type="protein sequence ID" value="OIW30186.1"/>
    <property type="molecule type" value="Genomic_DNA"/>
</dbReference>
<gene>
    <name evidence="2" type="ORF">CONLIGDRAFT_714582</name>
</gene>
<feature type="compositionally biased region" description="Pro residues" evidence="1">
    <location>
        <begin position="77"/>
        <end position="86"/>
    </location>
</feature>
<evidence type="ECO:0000256" key="1">
    <source>
        <dbReference type="SAM" id="MobiDB-lite"/>
    </source>
</evidence>
<accession>A0A1J7JQZ7</accession>
<evidence type="ECO:0008006" key="4">
    <source>
        <dbReference type="Google" id="ProtNLM"/>
    </source>
</evidence>
<reference evidence="2 3" key="1">
    <citation type="submission" date="2016-10" db="EMBL/GenBank/DDBJ databases">
        <title>Draft genome sequence of Coniochaeta ligniaria NRRL30616, a lignocellulolytic fungus for bioabatement of inhibitors in plant biomass hydrolysates.</title>
        <authorList>
            <consortium name="DOE Joint Genome Institute"/>
            <person name="Jimenez D.J."/>
            <person name="Hector R.E."/>
            <person name="Riley R."/>
            <person name="Sun H."/>
            <person name="Grigoriev I.V."/>
            <person name="Van Elsas J.D."/>
            <person name="Nichols N.N."/>
        </authorList>
    </citation>
    <scope>NUCLEOTIDE SEQUENCE [LARGE SCALE GENOMIC DNA]</scope>
    <source>
        <strain evidence="2 3">NRRL 30616</strain>
    </source>
</reference>
<evidence type="ECO:0000313" key="3">
    <source>
        <dbReference type="Proteomes" id="UP000182658"/>
    </source>
</evidence>
<name>A0A1J7JQZ7_9PEZI</name>
<dbReference type="InParanoid" id="A0A1J7JQZ7"/>
<dbReference type="Proteomes" id="UP000182658">
    <property type="component" value="Unassembled WGS sequence"/>
</dbReference>
<proteinExistence type="predicted"/>